<sequence length="60" mass="6983">MDIKNKMGELGKLIGYYNKDESETTDHEYDKLSLKLRKLEKEYPEYARKDSPTQKVGGSI</sequence>
<gene>
    <name evidence="2" type="ORF">BS101_19690</name>
</gene>
<name>A0A1L5FD94_CLOKL</name>
<keyword evidence="1" id="KW-0175">Coiled coil</keyword>
<dbReference type="Proteomes" id="UP000184604">
    <property type="component" value="Chromosome"/>
</dbReference>
<proteinExistence type="predicted"/>
<evidence type="ECO:0000313" key="3">
    <source>
        <dbReference type="Proteomes" id="UP000184604"/>
    </source>
</evidence>
<dbReference type="Pfam" id="PF22745">
    <property type="entry name" value="Nlig-Ia"/>
    <property type="match status" value="1"/>
</dbReference>
<organism evidence="2 3">
    <name type="scientific">Clostridium kluyveri</name>
    <dbReference type="NCBI Taxonomy" id="1534"/>
    <lineage>
        <taxon>Bacteria</taxon>
        <taxon>Bacillati</taxon>
        <taxon>Bacillota</taxon>
        <taxon>Clostridia</taxon>
        <taxon>Eubacteriales</taxon>
        <taxon>Clostridiaceae</taxon>
        <taxon>Clostridium</taxon>
    </lineage>
</organism>
<dbReference type="SUPFAM" id="SSF56091">
    <property type="entry name" value="DNA ligase/mRNA capping enzyme, catalytic domain"/>
    <property type="match status" value="1"/>
</dbReference>
<dbReference type="AlphaFoldDB" id="A0A1L5FD94"/>
<dbReference type="EMBL" id="CP018335">
    <property type="protein sequence ID" value="APM40770.1"/>
    <property type="molecule type" value="Genomic_DNA"/>
</dbReference>
<evidence type="ECO:0000313" key="2">
    <source>
        <dbReference type="EMBL" id="APM40770.1"/>
    </source>
</evidence>
<dbReference type="Gene3D" id="1.10.287.610">
    <property type="entry name" value="Helix hairpin bin"/>
    <property type="match status" value="1"/>
</dbReference>
<accession>A0A1L5FD94</accession>
<feature type="coiled-coil region" evidence="1">
    <location>
        <begin position="22"/>
        <end position="49"/>
    </location>
</feature>
<evidence type="ECO:0000256" key="1">
    <source>
        <dbReference type="SAM" id="Coils"/>
    </source>
</evidence>
<protein>
    <submittedName>
        <fullName evidence="2">Uncharacterized protein</fullName>
    </submittedName>
</protein>
<reference evidence="2 3" key="1">
    <citation type="submission" date="2016-12" db="EMBL/GenBank/DDBJ databases">
        <title>Complete genome sequence of Clostridium kluyveri JZZ isolated from the pit mud of a Chinese flavor liquor-making factory.</title>
        <authorList>
            <person name="Wang Y."/>
        </authorList>
    </citation>
    <scope>NUCLEOTIDE SEQUENCE [LARGE SCALE GENOMIC DNA]</scope>
    <source>
        <strain evidence="2 3">JZZ</strain>
    </source>
</reference>
<dbReference type="RefSeq" id="WP_073540331.1">
    <property type="nucleotide sequence ID" value="NZ_CP018335.1"/>
</dbReference>